<reference evidence="1" key="1">
    <citation type="submission" date="2019-04" db="EMBL/GenBank/DDBJ databases">
        <title>Evolution of Biomass-Degrading Anaerobic Consortia Revealed by Metagenomics.</title>
        <authorList>
            <person name="Peng X."/>
        </authorList>
    </citation>
    <scope>NUCLEOTIDE SEQUENCE</scope>
    <source>
        <strain evidence="1">SIG240</strain>
    </source>
</reference>
<proteinExistence type="predicted"/>
<protein>
    <submittedName>
        <fullName evidence="1">Uncharacterized protein</fullName>
    </submittedName>
</protein>
<dbReference type="AlphaFoldDB" id="A0A927WM79"/>
<accession>A0A927WM79</accession>
<sequence>MSKAGIKPAYPADIRLDESSIWIYGKGGTGMRTARVLSEAGFAVDGFIDKRAHDMEGDDLPIVTLTELVQRFPDKGQVVVMICLKDVFLHEELAHDLLAVGFHRLIYKPASFLKGGDTNDVAQQVNEIYERVVEDGLPPIAACLIPWTQRIPVQLVDRFLIRDCGETVLAWVPVELVFNYPDSPDYPKCNMPLMFGLVGLYSAFLGELSSGEYEMAMHDFYLYCGEWLHRNHLGVEDKPLSGFVDSRAGVFQNLEKLVEINREFFQTNAPAAAYERGKFYLVSSGRNRVAYQIAKGYKYVPLRLAKVDYEAWCDLPMVREMEQYLSKENGRRLFAPAQHPYLVDIPCEFADYMRLFVLPAAREIVRNLYLQCVVMDEKGVKHVDFERFNEQKRALRIFEDMEDDGVLRKYFRSLGISVVSGSGCATSPKDICFWGERLKARPACRGYFLCTDDLPDWCNPGGDTGEELMFVARGLEHRYLGVRL</sequence>
<gene>
    <name evidence="1" type="ORF">E7201_00340</name>
</gene>
<evidence type="ECO:0000313" key="2">
    <source>
        <dbReference type="Proteomes" id="UP000761380"/>
    </source>
</evidence>
<dbReference type="Proteomes" id="UP000761380">
    <property type="component" value="Unassembled WGS sequence"/>
</dbReference>
<dbReference type="EMBL" id="SVBY01000002">
    <property type="protein sequence ID" value="MBE6091618.1"/>
    <property type="molecule type" value="Genomic_DNA"/>
</dbReference>
<name>A0A927WM79_SELRU</name>
<evidence type="ECO:0000313" key="1">
    <source>
        <dbReference type="EMBL" id="MBE6091618.1"/>
    </source>
</evidence>
<comment type="caution">
    <text evidence="1">The sequence shown here is derived from an EMBL/GenBank/DDBJ whole genome shotgun (WGS) entry which is preliminary data.</text>
</comment>
<organism evidence="1 2">
    <name type="scientific">Selenomonas ruminantium</name>
    <dbReference type="NCBI Taxonomy" id="971"/>
    <lineage>
        <taxon>Bacteria</taxon>
        <taxon>Bacillati</taxon>
        <taxon>Bacillota</taxon>
        <taxon>Negativicutes</taxon>
        <taxon>Selenomonadales</taxon>
        <taxon>Selenomonadaceae</taxon>
        <taxon>Selenomonas</taxon>
    </lineage>
</organism>